<feature type="region of interest" description="Disordered" evidence="1">
    <location>
        <begin position="1"/>
        <end position="214"/>
    </location>
</feature>
<keyword evidence="3" id="KW-1185">Reference proteome</keyword>
<feature type="compositionally biased region" description="Polar residues" evidence="1">
    <location>
        <begin position="55"/>
        <end position="64"/>
    </location>
</feature>
<reference evidence="2" key="2">
    <citation type="submission" date="2025-08" db="UniProtKB">
        <authorList>
            <consortium name="Ensembl"/>
        </authorList>
    </citation>
    <scope>IDENTIFICATION</scope>
</reference>
<organism evidence="2 3">
    <name type="scientific">Hucho hucho</name>
    <name type="common">huchen</name>
    <dbReference type="NCBI Taxonomy" id="62062"/>
    <lineage>
        <taxon>Eukaryota</taxon>
        <taxon>Metazoa</taxon>
        <taxon>Chordata</taxon>
        <taxon>Craniata</taxon>
        <taxon>Vertebrata</taxon>
        <taxon>Euteleostomi</taxon>
        <taxon>Actinopterygii</taxon>
        <taxon>Neopterygii</taxon>
        <taxon>Teleostei</taxon>
        <taxon>Protacanthopterygii</taxon>
        <taxon>Salmoniformes</taxon>
        <taxon>Salmonidae</taxon>
        <taxon>Salmoninae</taxon>
        <taxon>Hucho</taxon>
    </lineage>
</organism>
<reference evidence="3" key="1">
    <citation type="submission" date="2018-06" db="EMBL/GenBank/DDBJ databases">
        <title>Genome assembly of Danube salmon.</title>
        <authorList>
            <person name="Macqueen D.J."/>
            <person name="Gundappa M.K."/>
        </authorList>
    </citation>
    <scope>NUCLEOTIDE SEQUENCE [LARGE SCALE GENOMIC DNA]</scope>
</reference>
<evidence type="ECO:0000313" key="2">
    <source>
        <dbReference type="Ensembl" id="ENSHHUP00000046791.1"/>
    </source>
</evidence>
<evidence type="ECO:0000256" key="1">
    <source>
        <dbReference type="SAM" id="MobiDB-lite"/>
    </source>
</evidence>
<name>A0A4W5N5I1_9TELE</name>
<dbReference type="Ensembl" id="ENSHHUT00000048509.1">
    <property type="protein sequence ID" value="ENSHHUP00000046791.1"/>
    <property type="gene ID" value="ENSHHUG00000028470.1"/>
</dbReference>
<dbReference type="Proteomes" id="UP000314982">
    <property type="component" value="Unassembled WGS sequence"/>
</dbReference>
<accession>A0A4W5N5I1</accession>
<feature type="compositionally biased region" description="Low complexity" evidence="1">
    <location>
        <begin position="73"/>
        <end position="87"/>
    </location>
</feature>
<dbReference type="AlphaFoldDB" id="A0A4W5N5I1"/>
<feature type="compositionally biased region" description="Basic residues" evidence="1">
    <location>
        <begin position="98"/>
        <end position="107"/>
    </location>
</feature>
<feature type="compositionally biased region" description="Basic and acidic residues" evidence="1">
    <location>
        <begin position="119"/>
        <end position="156"/>
    </location>
</feature>
<dbReference type="GeneTree" id="ENSGT00940000153649"/>
<reference evidence="2" key="3">
    <citation type="submission" date="2025-09" db="UniProtKB">
        <authorList>
            <consortium name="Ensembl"/>
        </authorList>
    </citation>
    <scope>IDENTIFICATION</scope>
</reference>
<feature type="compositionally biased region" description="Low complexity" evidence="1">
    <location>
        <begin position="19"/>
        <end position="34"/>
    </location>
</feature>
<protein>
    <submittedName>
        <fullName evidence="2">Uncharacterized protein</fullName>
    </submittedName>
</protein>
<evidence type="ECO:0000313" key="3">
    <source>
        <dbReference type="Proteomes" id="UP000314982"/>
    </source>
</evidence>
<proteinExistence type="predicted"/>
<sequence length="314" mass="34725">MKIQKKDKQMSTTHLQKRTAATAASNATAQNAQTPFPRGTLGSKDQIRDLGGGQTNHCMANSKQPRMVEAGTSSASLSPCAPSSPLNSEEDDGGGGRWAKKKRKKKDKRGEPGSAWQHKGLERDMKLNKKREQKEGKELLLRNSKEPRKVKAPKEVKRGRKPKVQALPHPPSECKSAPSPPRQRGRKPRAQVFQGTVPAEKKKKGKRKSEAFFQEAGESDNLAFLSELAIGGEESIDPLDITRRRSGRQVKRRKYNEDLDFKVVDDDGETIAVLGTGRIPALNAATLAWQAEEPPEDEANIIEKILSVRTVKKE</sequence>